<evidence type="ECO:0000313" key="2">
    <source>
        <dbReference type="EMBL" id="BAK00294.1"/>
    </source>
</evidence>
<accession>F2DYX2</accession>
<organism evidence="2">
    <name type="scientific">Hordeum vulgare subsp. vulgare</name>
    <name type="common">Domesticated barley</name>
    <dbReference type="NCBI Taxonomy" id="112509"/>
    <lineage>
        <taxon>Eukaryota</taxon>
        <taxon>Viridiplantae</taxon>
        <taxon>Streptophyta</taxon>
        <taxon>Embryophyta</taxon>
        <taxon>Tracheophyta</taxon>
        <taxon>Spermatophyta</taxon>
        <taxon>Magnoliopsida</taxon>
        <taxon>Liliopsida</taxon>
        <taxon>Poales</taxon>
        <taxon>Poaceae</taxon>
        <taxon>BOP clade</taxon>
        <taxon>Pooideae</taxon>
        <taxon>Triticodae</taxon>
        <taxon>Triticeae</taxon>
        <taxon>Hordeinae</taxon>
        <taxon>Hordeum</taxon>
    </lineage>
</organism>
<proteinExistence type="evidence at transcript level"/>
<feature type="region of interest" description="Disordered" evidence="1">
    <location>
        <begin position="47"/>
        <end position="106"/>
    </location>
</feature>
<name>F2DYX2_HORVV</name>
<feature type="compositionally biased region" description="Basic and acidic residues" evidence="1">
    <location>
        <begin position="92"/>
        <end position="106"/>
    </location>
</feature>
<evidence type="ECO:0000256" key="1">
    <source>
        <dbReference type="SAM" id="MobiDB-lite"/>
    </source>
</evidence>
<feature type="compositionally biased region" description="Basic and acidic residues" evidence="1">
    <location>
        <begin position="56"/>
        <end position="67"/>
    </location>
</feature>
<dbReference type="AlphaFoldDB" id="F2DYX2"/>
<reference evidence="2" key="1">
    <citation type="journal article" date="2011" name="Plant Physiol.">
        <title>Comprehensive sequence analysis of 24,783 barley full-length cDNAs derived from 12 clone libraries.</title>
        <authorList>
            <person name="Matsumoto T."/>
            <person name="Tanaka T."/>
            <person name="Sakai H."/>
            <person name="Amano N."/>
            <person name="Kanamori H."/>
            <person name="Kurita K."/>
            <person name="Kikuta A."/>
            <person name="Kamiya K."/>
            <person name="Yamamoto M."/>
            <person name="Ikawa H."/>
            <person name="Fujii N."/>
            <person name="Hori K."/>
            <person name="Itoh T."/>
            <person name="Sato K."/>
        </authorList>
    </citation>
    <scope>NUCLEOTIDE SEQUENCE</scope>
    <source>
        <tissue evidence="2">Shoot and root</tissue>
    </source>
</reference>
<sequence>MVLARLPYQAGPCVHRRDRRSHAPPGPILSLPRSHFPGRTKALRVAWPRLRTSRSRSIDMRDDDDARSVTARHAANGARKRRHAPSTPRHTSSTDRHASLHELGLE</sequence>
<protein>
    <submittedName>
        <fullName evidence="2">Predicted protein</fullName>
    </submittedName>
</protein>
<dbReference type="EMBL" id="AK369092">
    <property type="protein sequence ID" value="BAK00294.1"/>
    <property type="molecule type" value="mRNA"/>
</dbReference>
<feature type="region of interest" description="Disordered" evidence="1">
    <location>
        <begin position="1"/>
        <end position="35"/>
    </location>
</feature>